<gene>
    <name evidence="6" type="ORF">JIN87_24450</name>
</gene>
<evidence type="ECO:0000313" key="7">
    <source>
        <dbReference type="Proteomes" id="UP000617628"/>
    </source>
</evidence>
<keyword evidence="5" id="KW-0732">Signal</keyword>
<sequence>MKRFHSCLSLYLIALFQTALLAEDWAGYDVGKTLPADAQVTYRGSNPLRDALKPVPETAIFKMDGFALWDPSVIKVGETYHLFCSRWPKADDHSFESGWMQSHVIRATSKSLFGPYEFQEVVLDPKDHPWATKGIHNPKITRSGDRFLLYHLGIPRWQTGFAFADSIEGPWEPVAEPIVKANNPALYVHEDGRAYMVSKFKPKPTKDGRWDAYMRAHAAADVLGPYTTFGDEGNRLPYDLELEDPTIWWANDRYNVICTDWEGKVTGTMKSVIYFTSKDGIDYELYSDQPVWTQDELIPVGGKEGLKVSRIERPQVYVNDKGEVEALLVCVGIEQRGHDYIVIRPVDRFVPEN</sequence>
<reference evidence="6" key="1">
    <citation type="submission" date="2021-01" db="EMBL/GenBank/DDBJ databases">
        <title>Modified the classification status of verrucomicrobia.</title>
        <authorList>
            <person name="Feng X."/>
        </authorList>
    </citation>
    <scope>NUCLEOTIDE SEQUENCE</scope>
    <source>
        <strain evidence="6">KCTC 13126</strain>
    </source>
</reference>
<evidence type="ECO:0000256" key="5">
    <source>
        <dbReference type="SAM" id="SignalP"/>
    </source>
</evidence>
<name>A0A934VTT4_9BACT</name>
<keyword evidence="2 4" id="KW-0378">Hydrolase</keyword>
<dbReference type="Pfam" id="PF04616">
    <property type="entry name" value="Glyco_hydro_43"/>
    <property type="match status" value="1"/>
</dbReference>
<feature type="signal peptide" evidence="5">
    <location>
        <begin position="1"/>
        <end position="22"/>
    </location>
</feature>
<comment type="similarity">
    <text evidence="1 4">Belongs to the glycosyl hydrolase 43 family.</text>
</comment>
<protein>
    <submittedName>
        <fullName evidence="6">Glycoside hydrolase family protein</fullName>
    </submittedName>
</protein>
<dbReference type="Proteomes" id="UP000617628">
    <property type="component" value="Unassembled WGS sequence"/>
</dbReference>
<proteinExistence type="inferred from homology"/>
<dbReference type="InterPro" id="IPR006710">
    <property type="entry name" value="Glyco_hydro_43"/>
</dbReference>
<dbReference type="EMBL" id="JAENIL010000069">
    <property type="protein sequence ID" value="MBK1880058.1"/>
    <property type="molecule type" value="Genomic_DNA"/>
</dbReference>
<accession>A0A934VTT4</accession>
<dbReference type="InterPro" id="IPR023296">
    <property type="entry name" value="Glyco_hydro_beta-prop_sf"/>
</dbReference>
<comment type="caution">
    <text evidence="6">The sequence shown here is derived from an EMBL/GenBank/DDBJ whole genome shotgun (WGS) entry which is preliminary data.</text>
</comment>
<evidence type="ECO:0000256" key="1">
    <source>
        <dbReference type="ARBA" id="ARBA00009865"/>
    </source>
</evidence>
<dbReference type="Gene3D" id="2.115.10.20">
    <property type="entry name" value="Glycosyl hydrolase domain, family 43"/>
    <property type="match status" value="1"/>
</dbReference>
<dbReference type="AlphaFoldDB" id="A0A934VTT4"/>
<dbReference type="RefSeq" id="WP_200358586.1">
    <property type="nucleotide sequence ID" value="NZ_JAENIL010000069.1"/>
</dbReference>
<dbReference type="GO" id="GO:0004553">
    <property type="term" value="F:hydrolase activity, hydrolyzing O-glycosyl compounds"/>
    <property type="evidence" value="ECO:0007669"/>
    <property type="project" value="InterPro"/>
</dbReference>
<dbReference type="SUPFAM" id="SSF75005">
    <property type="entry name" value="Arabinanase/levansucrase/invertase"/>
    <property type="match status" value="1"/>
</dbReference>
<evidence type="ECO:0000256" key="4">
    <source>
        <dbReference type="RuleBase" id="RU361187"/>
    </source>
</evidence>
<evidence type="ECO:0000313" key="6">
    <source>
        <dbReference type="EMBL" id="MBK1880058.1"/>
    </source>
</evidence>
<keyword evidence="3 4" id="KW-0326">Glycosidase</keyword>
<feature type="chain" id="PRO_5037527338" evidence="5">
    <location>
        <begin position="23"/>
        <end position="353"/>
    </location>
</feature>
<keyword evidence="7" id="KW-1185">Reference proteome</keyword>
<dbReference type="CDD" id="cd08994">
    <property type="entry name" value="GH43_62_32_68_117_130-like"/>
    <property type="match status" value="1"/>
</dbReference>
<organism evidence="6 7">
    <name type="scientific">Pelagicoccus mobilis</name>
    <dbReference type="NCBI Taxonomy" id="415221"/>
    <lineage>
        <taxon>Bacteria</taxon>
        <taxon>Pseudomonadati</taxon>
        <taxon>Verrucomicrobiota</taxon>
        <taxon>Opitutia</taxon>
        <taxon>Puniceicoccales</taxon>
        <taxon>Pelagicoccaceae</taxon>
        <taxon>Pelagicoccus</taxon>
    </lineage>
</organism>
<evidence type="ECO:0000256" key="2">
    <source>
        <dbReference type="ARBA" id="ARBA00022801"/>
    </source>
</evidence>
<evidence type="ECO:0000256" key="3">
    <source>
        <dbReference type="ARBA" id="ARBA00023295"/>
    </source>
</evidence>
<dbReference type="GO" id="GO:0005975">
    <property type="term" value="P:carbohydrate metabolic process"/>
    <property type="evidence" value="ECO:0007669"/>
    <property type="project" value="InterPro"/>
</dbReference>